<dbReference type="Gene3D" id="2.60.40.740">
    <property type="match status" value="3"/>
</dbReference>
<dbReference type="EMBL" id="CP122539">
    <property type="protein sequence ID" value="WGH76031.1"/>
    <property type="molecule type" value="Genomic_DNA"/>
</dbReference>
<evidence type="ECO:0000256" key="1">
    <source>
        <dbReference type="SAM" id="SignalP"/>
    </source>
</evidence>
<proteinExistence type="predicted"/>
<protein>
    <recommendedName>
        <fullName evidence="4">Ig-like domain-containing protein</fullName>
    </recommendedName>
</protein>
<dbReference type="InterPro" id="IPR025667">
    <property type="entry name" value="SprB_repeat"/>
</dbReference>
<sequence length="2716" mass="289790">MKVRRKIHGRKYNIIVITILLLFSVHVAAQDKGTVGYDADGTKYIQFDIMGPTAALDLELTQSQEVQEYNTNTGAIQIQPSGGWSNYVYFLYKNNVLVNSGGTAISGPTVISNLGYGTYKVELRDSKYATTGNECNRIIKSITLSNPEPLTIRGDSQAILCNGQRGTITAFVKGGLSPSNGTYTVNIYKDGSATALKTQYVAYSKYTESQTDFVDLLAGNYKIEVKDKYNVTKTATLNLSEPTALVTPTVTSFNNVSCKGGNDGTITVSMSGGTPPYTLLIDNNPQAGTFSSTKIVSGLRAQGYTLKVVDDNKCESNIIIKAISEPTQALSIQKVSDGNPTFASASDGFINISVTGGTAPYSYEWFKNGNTTPFTTTQNTSNLGEGIYKVVVTDAKGCPGPDNFSITLTDPEPLDIQLSKTDVKCFGAQTGSVSASVVGGASSTYTYKWYKKTGGVWNLITGTTSVINNLPAGEYKANVSVIYNSNIVETKDSGTITISQPISSLSIGETIKNVSCKGGGDGAIVLNVSGGTTSYSYVWSNDETTRDVSGLSAGSYTVTVTDSNNCVLKRTYTVTEPMEFLSVEYNSHQDATANSNDIDALGLTPDGSITVQVSGGTIPYSYQWFDGLGNNLNINNATIPNIKGGDYKVLVTDAKGCTEEFFYTIFEPEELIINVEVPTDGILFCNNDSDGKINATVTGGVKEYTYHWYEVLSDNSKSFLSGETNLTVQGLSAGRYGVEIKDNGGNGITKYSETITLVNPTEVVLDDSKTVITDVSCKGGQTGAIELVVTGGTGSYKYAWFKSSNPTSPIANTVVPKLENQFAGVYIVKITDDNNCPSPAIERTITINEPLLDLKIDSGIATDATTFGVSNGEISVVVSGGTAPYRYELREKGNATVLKTTNPATGLAGSISGIVYEMTVIDSKNCITQASYTVQEPAAIGVSLSIDSEIACYNGEGTISSTVSGGFLSSGSDYTYQWYNVTDLATVIGTTPTLTAGFGTYKLEVTDSNGNKKEAQETLVNPTEVVLDDSKTVITDVSCKGGQTGAIEIVVTGGTGSYKYAWFKSSNPTSPIANTVVPKLENQFAGVYIVKITDDNNCPSPAIERTITINEPLLDLKIDSGIATDATTFGVSNGEISVVVSGGTAPYRYELREKGNATVLKTTNPATGLAGSISGIVYEMTVIDSKNCITQASYTVQEPAALGVSLSIDSEITCYNGEGTISSTVSGGFLSSGSDYTYQWYNVTDLATVIGTTPTLTAGFGTYKLEVTDSNGNKKEAQETLVNPTEVVLDDSKTVITDVSCKGDQTGAIELVVTGGTGSYKYAWFKSSNPTSPIANTIVPKLENQFAGVYIVKITDDNNCPSPAIERTITINEPLLDLKIDSGIATDATTFGVSNGEISVVVSGGTAPYRYELREKGNATVLKTTNPATGLAGSISGIVYEMTVIDSKNCITQASYTVQEPAALGVSLSIDSEITCYNGEGTISSTVSGGFLSSGSDYTYQWYNVTDLPTVIGTTPTLTVGFGTYKLEVTDSNGNKKEAQETLVNPTEVVLDDSKTVITDVSCKGGQTGAIELVVTGGTGSYKYAWFKSSNPTSPIANTVVPKLENQFAGVYIVKITDDNNCPSPAIERTITIREPAEYRIANIVYSQPSGAGNSDGSISLDVLGGSPPYIFKWTDNNGVEKSTTKTVSNIPAGDYMFQVIDSKGCALTDIFVLGEPKPLIISISQVATINCHGEATGVLELTSTGGVGGNTYTWYNATTGTVIGNSEILNNLPAGSYYVKVVDANGVEATSSVYEITQPTLITATASHTNLSCFESNDGKISIEINGGVGNYEYQLKKDNGIYGGWISTSSNIILEGLSIGTYSIQIKDGNGCLLKEAGLEKTFTFELTQPEALTIEEVVTNVSGFGLSNGQIDVTVTGGTEAYVYEWKNESGTVVTTTEDLLNVVSGTYTLTITDAQSCSLSKDYTITQPDLLTISITQVEEIYCNGEATGVLELTSTGGAGGNTYTWYNATTGTVIGNSEILNNLPVGSYYVKVVDINFNEATSSVYEITQPTLITATASHTNLSCFESNDGEISIEINGGVGNYEYQLKKDNGIYGGWISTSSNIILEGLSIGTYSIQIKDGNGCLLKEAGLEKTFTFELTQPEALTIEEVVTNVSGFGLSNGQIDVTVTGGTEAYVYEWKNESGTIVTTTEDLLNVVSGTYTLTITDAQNCSLSKDYTITQPNELEVTLNQDNIVLCKGYASASIKSTVSGGVPPYQYKWYEVENTTVLSTANSLTNIGIGSYYVVITDANNNTAQSAELIISEPQVLQVFLQESATGCGLNNDWTITANVVGGTPPYNYEWSSGHNTAVINNISLGSYFVLITDANGCQTSENISLQNSSPLTIKENIKDVICYDSCSGEIELTIEGGVKPYQINWNTGQTGSIIRELCAGTYTATVTDQKGCQITKDISIQNAEEIIFEIIPNEVTLCYGETIEYDVTMDAITSYSWTSTNGFTSNESVVLLSEEGVYTITITTVDGCKISREITIYKSDVVIDAQILITSQAFVGEDVVLINVSNPISEKVTWEIPSNVTIVQQTDEGLVLRFPAPGDYDISLISTEGNCKKVTTKTVTVLKARNLTDVGDAKKPFIKEFMVYSNPNKGQFKVDIELEKEAEISLRLFSLGANSVIADKLLKGKKEYEIPYDMNVSAGVYVLLLETPKAKRIQKVIIE</sequence>
<dbReference type="Proteomes" id="UP001232001">
    <property type="component" value="Chromosome"/>
</dbReference>
<name>A0ABY8L3L9_9FLAO</name>
<evidence type="ECO:0000313" key="2">
    <source>
        <dbReference type="EMBL" id="WGH76031.1"/>
    </source>
</evidence>
<accession>A0ABY8L3L9</accession>
<dbReference type="InterPro" id="IPR035986">
    <property type="entry name" value="PKD_dom_sf"/>
</dbReference>
<feature type="chain" id="PRO_5046133865" description="Ig-like domain-containing protein" evidence="1">
    <location>
        <begin position="30"/>
        <end position="2716"/>
    </location>
</feature>
<dbReference type="SUPFAM" id="SSF49299">
    <property type="entry name" value="PKD domain"/>
    <property type="match status" value="1"/>
</dbReference>
<dbReference type="RefSeq" id="WP_279651902.1">
    <property type="nucleotide sequence ID" value="NZ_CP122539.1"/>
</dbReference>
<keyword evidence="3" id="KW-1185">Reference proteome</keyword>
<gene>
    <name evidence="2" type="ORF">P8625_02355</name>
</gene>
<organism evidence="2 3">
    <name type="scientific">Tenacibaculum tangerinum</name>
    <dbReference type="NCBI Taxonomy" id="3038772"/>
    <lineage>
        <taxon>Bacteria</taxon>
        <taxon>Pseudomonadati</taxon>
        <taxon>Bacteroidota</taxon>
        <taxon>Flavobacteriia</taxon>
        <taxon>Flavobacteriales</taxon>
        <taxon>Flavobacteriaceae</taxon>
        <taxon>Tenacibaculum</taxon>
    </lineage>
</organism>
<dbReference type="Pfam" id="PF13573">
    <property type="entry name" value="SprB"/>
    <property type="match status" value="21"/>
</dbReference>
<reference evidence="2 3" key="1">
    <citation type="submission" date="2023-04" db="EMBL/GenBank/DDBJ databases">
        <title>Tenacibaculum tangerinum sp. nov., isolated from sea tidal flat of South Korea.</title>
        <authorList>
            <person name="Lee S.H."/>
            <person name="Kim J.-J."/>
        </authorList>
    </citation>
    <scope>NUCLEOTIDE SEQUENCE [LARGE SCALE GENOMIC DNA]</scope>
    <source>
        <strain evidence="2 3">GRR-S3-23</strain>
    </source>
</reference>
<dbReference type="InterPro" id="IPR013783">
    <property type="entry name" value="Ig-like_fold"/>
</dbReference>
<evidence type="ECO:0000313" key="3">
    <source>
        <dbReference type="Proteomes" id="UP001232001"/>
    </source>
</evidence>
<keyword evidence="1" id="KW-0732">Signal</keyword>
<dbReference type="Gene3D" id="2.60.40.10">
    <property type="entry name" value="Immunoglobulins"/>
    <property type="match status" value="5"/>
</dbReference>
<evidence type="ECO:0008006" key="4">
    <source>
        <dbReference type="Google" id="ProtNLM"/>
    </source>
</evidence>
<feature type="signal peptide" evidence="1">
    <location>
        <begin position="1"/>
        <end position="29"/>
    </location>
</feature>